<evidence type="ECO:0000259" key="1">
    <source>
        <dbReference type="SMART" id="SM00481"/>
    </source>
</evidence>
<feature type="domain" description="Polymerase/histidinol phosphatase N-terminal" evidence="1">
    <location>
        <begin position="7"/>
        <end position="74"/>
    </location>
</feature>
<dbReference type="PANTHER" id="PTHR32294">
    <property type="entry name" value="DNA POLYMERASE III SUBUNIT ALPHA"/>
    <property type="match status" value="1"/>
</dbReference>
<sequence length="151" mass="17146">MTATDFVHLHVHTQYSLLDGAIRFKDLYDKCHEFGMDTVTITDHGTMFGALEFYETAKKNKLKPIVGCEFYVAPHSRKIKGGKVAGEVLYYHLVLLAMNKKGYQNLLKLASYAQLDGYYYKPRIDKELLRAYSADLIALSACLHGEVAYQV</sequence>
<dbReference type="PANTHER" id="PTHR32294:SF0">
    <property type="entry name" value="DNA POLYMERASE III SUBUNIT ALPHA"/>
    <property type="match status" value="1"/>
</dbReference>
<dbReference type="GO" id="GO:0003887">
    <property type="term" value="F:DNA-directed DNA polymerase activity"/>
    <property type="evidence" value="ECO:0007669"/>
    <property type="project" value="UniProtKB-EC"/>
</dbReference>
<dbReference type="Pfam" id="PF02811">
    <property type="entry name" value="PHP"/>
    <property type="match status" value="1"/>
</dbReference>
<evidence type="ECO:0000313" key="2">
    <source>
        <dbReference type="EMBL" id="VAW40520.1"/>
    </source>
</evidence>
<reference evidence="2" key="1">
    <citation type="submission" date="2018-06" db="EMBL/GenBank/DDBJ databases">
        <authorList>
            <person name="Zhirakovskaya E."/>
        </authorList>
    </citation>
    <scope>NUCLEOTIDE SEQUENCE</scope>
</reference>
<dbReference type="Gene3D" id="3.20.20.140">
    <property type="entry name" value="Metal-dependent hydrolases"/>
    <property type="match status" value="1"/>
</dbReference>
<proteinExistence type="predicted"/>
<dbReference type="EC" id="2.7.7.7" evidence="2"/>
<keyword evidence="2" id="KW-0808">Transferase</keyword>
<accession>A0A3B0VIR0</accession>
<dbReference type="InterPro" id="IPR003141">
    <property type="entry name" value="Pol/His_phosphatase_N"/>
</dbReference>
<dbReference type="GO" id="GO:0006260">
    <property type="term" value="P:DNA replication"/>
    <property type="evidence" value="ECO:0007669"/>
    <property type="project" value="InterPro"/>
</dbReference>
<dbReference type="EMBL" id="UOEX01000336">
    <property type="protein sequence ID" value="VAW40520.1"/>
    <property type="molecule type" value="Genomic_DNA"/>
</dbReference>
<organism evidence="2">
    <name type="scientific">hydrothermal vent metagenome</name>
    <dbReference type="NCBI Taxonomy" id="652676"/>
    <lineage>
        <taxon>unclassified sequences</taxon>
        <taxon>metagenomes</taxon>
        <taxon>ecological metagenomes</taxon>
    </lineage>
</organism>
<dbReference type="SUPFAM" id="SSF89550">
    <property type="entry name" value="PHP domain-like"/>
    <property type="match status" value="1"/>
</dbReference>
<dbReference type="SMART" id="SM00481">
    <property type="entry name" value="POLIIIAc"/>
    <property type="match status" value="1"/>
</dbReference>
<dbReference type="InterPro" id="IPR016195">
    <property type="entry name" value="Pol/histidinol_Pase-like"/>
</dbReference>
<dbReference type="AlphaFoldDB" id="A0A3B0VIR0"/>
<protein>
    <submittedName>
        <fullName evidence="2">DNA polymerase III alpha subunit</fullName>
        <ecNumber evidence="2">2.7.7.7</ecNumber>
    </submittedName>
</protein>
<name>A0A3B0VIR0_9ZZZZ</name>
<dbReference type="GO" id="GO:0008408">
    <property type="term" value="F:3'-5' exonuclease activity"/>
    <property type="evidence" value="ECO:0007669"/>
    <property type="project" value="InterPro"/>
</dbReference>
<gene>
    <name evidence="2" type="ORF">MNBD_DELTA03-1117</name>
</gene>
<keyword evidence="2" id="KW-0548">Nucleotidyltransferase</keyword>
<dbReference type="InterPro" id="IPR004805">
    <property type="entry name" value="DnaE2/DnaE/PolC"/>
</dbReference>
<feature type="non-terminal residue" evidence="2">
    <location>
        <position position="151"/>
    </location>
</feature>
<dbReference type="InterPro" id="IPR004013">
    <property type="entry name" value="PHP_dom"/>
</dbReference>